<keyword evidence="3" id="KW-1185">Reference proteome</keyword>
<reference evidence="2 3" key="1">
    <citation type="submission" date="2018-11" db="EMBL/GenBank/DDBJ databases">
        <title>Draft genome sequence of Ferruginibacter sp. BO-59.</title>
        <authorList>
            <person name="Im W.T."/>
        </authorList>
    </citation>
    <scope>NUCLEOTIDE SEQUENCE [LARGE SCALE GENOMIC DNA]</scope>
    <source>
        <strain evidence="2 3">BO-59</strain>
    </source>
</reference>
<dbReference type="Proteomes" id="UP000267223">
    <property type="component" value="Unassembled WGS sequence"/>
</dbReference>
<dbReference type="SUPFAM" id="SSF81593">
    <property type="entry name" value="Nucleotidyltransferase substrate binding subunit/domain"/>
    <property type="match status" value="1"/>
</dbReference>
<dbReference type="InterPro" id="IPR007842">
    <property type="entry name" value="HEPN_dom"/>
</dbReference>
<dbReference type="OrthoDB" id="9808176at2"/>
<proteinExistence type="predicted"/>
<dbReference type="Pfam" id="PF05168">
    <property type="entry name" value="HEPN"/>
    <property type="match status" value="1"/>
</dbReference>
<dbReference type="AlphaFoldDB" id="A0A3M9NGM1"/>
<feature type="domain" description="HEPN" evidence="1">
    <location>
        <begin position="7"/>
        <end position="50"/>
    </location>
</feature>
<name>A0A3M9NGM1_9BACT</name>
<evidence type="ECO:0000259" key="1">
    <source>
        <dbReference type="Pfam" id="PF05168"/>
    </source>
</evidence>
<gene>
    <name evidence="2" type="ORF">EFY79_09260</name>
</gene>
<sequence length="56" mass="6591">MSDSNDYKHWIKYAANDIAEANDLHLHKEYVFHAVVIHCQQSVEKYLKAFNNSKII</sequence>
<comment type="caution">
    <text evidence="2">The sequence shown here is derived from an EMBL/GenBank/DDBJ whole genome shotgun (WGS) entry which is preliminary data.</text>
</comment>
<dbReference type="RefSeq" id="WP_123120420.1">
    <property type="nucleotide sequence ID" value="NZ_RJJR01000006.1"/>
</dbReference>
<protein>
    <submittedName>
        <fullName evidence="2">HEPN domain-containing protein</fullName>
    </submittedName>
</protein>
<dbReference type="EMBL" id="RJJR01000006">
    <property type="protein sequence ID" value="RNI36936.1"/>
    <property type="molecule type" value="Genomic_DNA"/>
</dbReference>
<evidence type="ECO:0000313" key="2">
    <source>
        <dbReference type="EMBL" id="RNI36936.1"/>
    </source>
</evidence>
<accession>A0A3M9NGM1</accession>
<organism evidence="2 3">
    <name type="scientific">Hanamia caeni</name>
    <dbReference type="NCBI Taxonomy" id="2294116"/>
    <lineage>
        <taxon>Bacteria</taxon>
        <taxon>Pseudomonadati</taxon>
        <taxon>Bacteroidota</taxon>
        <taxon>Chitinophagia</taxon>
        <taxon>Chitinophagales</taxon>
        <taxon>Chitinophagaceae</taxon>
        <taxon>Hanamia</taxon>
    </lineage>
</organism>
<dbReference type="Gene3D" id="1.20.120.330">
    <property type="entry name" value="Nucleotidyltransferases domain 2"/>
    <property type="match status" value="1"/>
</dbReference>
<evidence type="ECO:0000313" key="3">
    <source>
        <dbReference type="Proteomes" id="UP000267223"/>
    </source>
</evidence>